<sequence length="425" mass="46263">MSVDAPAKITILGAGPIGLEAALYARFLGYEVALYEQGRPAESIRRWGGVPLFSPFGMNSSPLGRSALAAQADDDFSLPAEDELLTGAEYVDRYLQPLAESDLLADSLHCGWKAIAVGRAGLSKSDMVDEEARRDADFIVVLVDSDGQEKIDRSDVLIDCTGLFGQASWIGGDGVPATGELAARPHVEFGLPDILVGERDKYASKHTLVIGSGYSAATNVCALGQLAREALHTQVTWITRKANQADAEGPMRRFENDSLSARDRLAVQANQLAAKTEPHVVHWPHAPVTGIHYDAHSDRFQVTLAGEKPGMHEFDRVIANVGYVPNTDLTRSLQVQYCYATEGPLKLAAKLMEPESADCLTQPTGEAQLLVNPEPDFYVLGAKSYGRNSQFLIQNGLKQIQQLFTIIGDRENLDLYRQFLPANPQ</sequence>
<dbReference type="EMBL" id="SJPF01000004">
    <property type="protein sequence ID" value="TWT31693.1"/>
    <property type="molecule type" value="Genomic_DNA"/>
</dbReference>
<dbReference type="Gene3D" id="3.50.50.60">
    <property type="entry name" value="FAD/NAD(P)-binding domain"/>
    <property type="match status" value="1"/>
</dbReference>
<dbReference type="SUPFAM" id="SSF51905">
    <property type="entry name" value="FAD/NAD(P)-binding domain"/>
    <property type="match status" value="1"/>
</dbReference>
<dbReference type="PRINTS" id="PR00368">
    <property type="entry name" value="FADPNR"/>
</dbReference>
<name>A0A5C5V149_9BACT</name>
<evidence type="ECO:0000313" key="2">
    <source>
        <dbReference type="Proteomes" id="UP000318878"/>
    </source>
</evidence>
<dbReference type="PRINTS" id="PR00411">
    <property type="entry name" value="PNDRDTASEI"/>
</dbReference>
<protein>
    <submittedName>
        <fullName evidence="1">Putative glutamate synthase subunit beta</fullName>
    </submittedName>
</protein>
<gene>
    <name evidence="1" type="ORF">Enr8_36170</name>
</gene>
<comment type="caution">
    <text evidence="1">The sequence shown here is derived from an EMBL/GenBank/DDBJ whole genome shotgun (WGS) entry which is preliminary data.</text>
</comment>
<dbReference type="Gene3D" id="3.40.50.720">
    <property type="entry name" value="NAD(P)-binding Rossmann-like Domain"/>
    <property type="match status" value="1"/>
</dbReference>
<dbReference type="OrthoDB" id="9773233at2"/>
<evidence type="ECO:0000313" key="1">
    <source>
        <dbReference type="EMBL" id="TWT31693.1"/>
    </source>
</evidence>
<accession>A0A5C5V149</accession>
<dbReference type="PROSITE" id="PS50890">
    <property type="entry name" value="PUA"/>
    <property type="match status" value="1"/>
</dbReference>
<reference evidence="1 2" key="1">
    <citation type="submission" date="2019-02" db="EMBL/GenBank/DDBJ databases">
        <title>Deep-cultivation of Planctomycetes and their phenomic and genomic characterization uncovers novel biology.</title>
        <authorList>
            <person name="Wiegand S."/>
            <person name="Jogler M."/>
            <person name="Boedeker C."/>
            <person name="Pinto D."/>
            <person name="Vollmers J."/>
            <person name="Rivas-Marin E."/>
            <person name="Kohn T."/>
            <person name="Peeters S.H."/>
            <person name="Heuer A."/>
            <person name="Rast P."/>
            <person name="Oberbeckmann S."/>
            <person name="Bunk B."/>
            <person name="Jeske O."/>
            <person name="Meyerdierks A."/>
            <person name="Storesund J.E."/>
            <person name="Kallscheuer N."/>
            <person name="Luecker S."/>
            <person name="Lage O.M."/>
            <person name="Pohl T."/>
            <person name="Merkel B.J."/>
            <person name="Hornburger P."/>
            <person name="Mueller R.-W."/>
            <person name="Bruemmer F."/>
            <person name="Labrenz M."/>
            <person name="Spormann A.M."/>
            <person name="Op Den Camp H."/>
            <person name="Overmann J."/>
            <person name="Amann R."/>
            <person name="Jetten M.S.M."/>
            <person name="Mascher T."/>
            <person name="Medema M.H."/>
            <person name="Devos D.P."/>
            <person name="Kaster A.-K."/>
            <person name="Ovreas L."/>
            <person name="Rohde M."/>
            <person name="Galperin M.Y."/>
            <person name="Jogler C."/>
        </authorList>
    </citation>
    <scope>NUCLEOTIDE SEQUENCE [LARGE SCALE GENOMIC DNA]</scope>
    <source>
        <strain evidence="1 2">Enr8</strain>
    </source>
</reference>
<dbReference type="RefSeq" id="WP_146434015.1">
    <property type="nucleotide sequence ID" value="NZ_SJPF01000004.1"/>
</dbReference>
<dbReference type="InterPro" id="IPR036188">
    <property type="entry name" value="FAD/NAD-bd_sf"/>
</dbReference>
<keyword evidence="2" id="KW-1185">Reference proteome</keyword>
<dbReference type="AlphaFoldDB" id="A0A5C5V149"/>
<proteinExistence type="predicted"/>
<dbReference type="Proteomes" id="UP000318878">
    <property type="component" value="Unassembled WGS sequence"/>
</dbReference>
<organism evidence="1 2">
    <name type="scientific">Blastopirellula retiformator</name>
    <dbReference type="NCBI Taxonomy" id="2527970"/>
    <lineage>
        <taxon>Bacteria</taxon>
        <taxon>Pseudomonadati</taxon>
        <taxon>Planctomycetota</taxon>
        <taxon>Planctomycetia</taxon>
        <taxon>Pirellulales</taxon>
        <taxon>Pirellulaceae</taxon>
        <taxon>Blastopirellula</taxon>
    </lineage>
</organism>